<sequence>MNIIKKIILFMARSIFYIYGFLWTIIPKRYDSIEEIINDFYINFLRIDKKYVHILKINKREAIVRCDNPCPILKLSMILKLDTKFVCRYISEPVCEYVLKRMNSKVIFKRNYDYIRPYKESCEEHIYFQ</sequence>
<gene>
    <name evidence="2" type="ORF">EF809_01030</name>
</gene>
<dbReference type="AlphaFoldDB" id="A0A520KGP0"/>
<keyword evidence="1" id="KW-1133">Transmembrane helix</keyword>
<proteinExistence type="predicted"/>
<evidence type="ECO:0000313" key="3">
    <source>
        <dbReference type="Proteomes" id="UP000316080"/>
    </source>
</evidence>
<comment type="caution">
    <text evidence="2">The sequence shown here is derived from an EMBL/GenBank/DDBJ whole genome shotgun (WGS) entry which is preliminary data.</text>
</comment>
<reference evidence="2 3" key="1">
    <citation type="journal article" date="2019" name="Nat. Microbiol.">
        <title>Wide diversity of methane and short-chain alkane metabolisms in uncultured archaea.</title>
        <authorList>
            <person name="Borrel G."/>
            <person name="Adam P.S."/>
            <person name="McKay L.J."/>
            <person name="Chen L.X."/>
            <person name="Sierra-Garcia I.N."/>
            <person name="Sieber C.M."/>
            <person name="Letourneur Q."/>
            <person name="Ghozlane A."/>
            <person name="Andersen G.L."/>
            <person name="Li W.J."/>
            <person name="Hallam S.J."/>
            <person name="Muyzer G."/>
            <person name="de Oliveira V.M."/>
            <person name="Inskeep W.P."/>
            <person name="Banfield J.F."/>
            <person name="Gribaldo S."/>
        </authorList>
    </citation>
    <scope>NUCLEOTIDE SEQUENCE [LARGE SCALE GENOMIC DNA]</scope>
    <source>
        <strain evidence="2">Verst-YHS</strain>
    </source>
</reference>
<name>A0A520KGP0_9CREN</name>
<feature type="transmembrane region" description="Helical" evidence="1">
    <location>
        <begin position="7"/>
        <end position="26"/>
    </location>
</feature>
<protein>
    <submittedName>
        <fullName evidence="2">Uncharacterized protein</fullName>
    </submittedName>
</protein>
<keyword evidence="1" id="KW-0812">Transmembrane</keyword>
<evidence type="ECO:0000256" key="1">
    <source>
        <dbReference type="SAM" id="Phobius"/>
    </source>
</evidence>
<accession>A0A520KGP0</accession>
<evidence type="ECO:0000313" key="2">
    <source>
        <dbReference type="EMBL" id="RZN57327.1"/>
    </source>
</evidence>
<dbReference type="EMBL" id="RXIH01000008">
    <property type="protein sequence ID" value="RZN57327.1"/>
    <property type="molecule type" value="Genomic_DNA"/>
</dbReference>
<dbReference type="Proteomes" id="UP000316080">
    <property type="component" value="Unassembled WGS sequence"/>
</dbReference>
<organism evidence="2 3">
    <name type="scientific">Thermoproteota archaeon</name>
    <dbReference type="NCBI Taxonomy" id="2056631"/>
    <lineage>
        <taxon>Archaea</taxon>
        <taxon>Thermoproteota</taxon>
    </lineage>
</organism>
<keyword evidence="1" id="KW-0472">Membrane</keyword>